<name>A0A9P1G166_9DINO</name>
<evidence type="ECO:0000313" key="5">
    <source>
        <dbReference type="EMBL" id="CAL4783463.1"/>
    </source>
</evidence>
<dbReference type="Proteomes" id="UP001152797">
    <property type="component" value="Unassembled WGS sequence"/>
</dbReference>
<gene>
    <name evidence="3" type="ORF">C1SCF055_LOCUS22649</name>
    <name evidence="4" type="ORF">C1SCF055_LOCUS22651</name>
</gene>
<protein>
    <submittedName>
        <fullName evidence="4">Uncharacterized protein</fullName>
    </submittedName>
</protein>
<accession>A0A9P1G166</accession>
<dbReference type="EMBL" id="CAMXCT020002164">
    <property type="protein sequence ID" value="CAL1149528.1"/>
    <property type="molecule type" value="Genomic_DNA"/>
</dbReference>
<evidence type="ECO:0000313" key="6">
    <source>
        <dbReference type="Proteomes" id="UP001152797"/>
    </source>
</evidence>
<organism evidence="4">
    <name type="scientific">Cladocopium goreaui</name>
    <dbReference type="NCBI Taxonomy" id="2562237"/>
    <lineage>
        <taxon>Eukaryota</taxon>
        <taxon>Sar</taxon>
        <taxon>Alveolata</taxon>
        <taxon>Dinophyceae</taxon>
        <taxon>Suessiales</taxon>
        <taxon>Symbiodiniaceae</taxon>
        <taxon>Cladocopium</taxon>
    </lineage>
</organism>
<dbReference type="EMBL" id="CAMXCT020002164">
    <property type="protein sequence ID" value="CAL1149526.1"/>
    <property type="molecule type" value="Genomic_DNA"/>
</dbReference>
<comment type="caution">
    <text evidence="4">The sequence shown here is derived from an EMBL/GenBank/DDBJ whole genome shotgun (WGS) entry which is preliminary data.</text>
</comment>
<evidence type="ECO:0000313" key="3">
    <source>
        <dbReference type="EMBL" id="CAI3996151.1"/>
    </source>
</evidence>
<keyword evidence="1" id="KW-0175">Coiled coil</keyword>
<feature type="region of interest" description="Disordered" evidence="2">
    <location>
        <begin position="220"/>
        <end position="272"/>
    </location>
</feature>
<dbReference type="EMBL" id="CAMXCT030002164">
    <property type="protein sequence ID" value="CAL4783463.1"/>
    <property type="molecule type" value="Genomic_DNA"/>
</dbReference>
<reference evidence="4" key="1">
    <citation type="submission" date="2022-10" db="EMBL/GenBank/DDBJ databases">
        <authorList>
            <person name="Chen Y."/>
            <person name="Dougan E. K."/>
            <person name="Chan C."/>
            <person name="Rhodes N."/>
            <person name="Thang M."/>
        </authorList>
    </citation>
    <scope>NUCLEOTIDE SEQUENCE</scope>
</reference>
<reference evidence="5 6" key="2">
    <citation type="submission" date="2024-05" db="EMBL/GenBank/DDBJ databases">
        <authorList>
            <person name="Chen Y."/>
            <person name="Shah S."/>
            <person name="Dougan E. K."/>
            <person name="Thang M."/>
            <person name="Chan C."/>
        </authorList>
    </citation>
    <scope>NUCLEOTIDE SEQUENCE [LARGE SCALE GENOMIC DNA]</scope>
</reference>
<proteinExistence type="predicted"/>
<feature type="compositionally biased region" description="Basic residues" evidence="2">
    <location>
        <begin position="250"/>
        <end position="260"/>
    </location>
</feature>
<evidence type="ECO:0000256" key="2">
    <source>
        <dbReference type="SAM" id="MobiDB-lite"/>
    </source>
</evidence>
<evidence type="ECO:0000313" key="4">
    <source>
        <dbReference type="EMBL" id="CAI3996153.1"/>
    </source>
</evidence>
<dbReference type="EMBL" id="CAMXCT010002164">
    <property type="protein sequence ID" value="CAI3996151.1"/>
    <property type="molecule type" value="Genomic_DNA"/>
</dbReference>
<sequence>MVANLQPGATLEDAQKYLEKYEKAVGREGRKHGGWFSRIRGPTYSLHESALTQATIVKEPLARAELVAGVIDCICDGGIMAAPGFDWKSLYAELKRAFLDLAAEVQQGLRDKTETQDFIESFLQLIENNSWSYVTGPPEHNFAAEVLGDWAALCQETRKELNRELTKEERKALERQKVQKEVDAAEAQLVERKKEVETAKQKLKECEASEKTALDLVKKARAKLPKASKKATPKTKAKSKPKAAGMKRPAAPKKAQKKVKMTVMKRPSKAKG</sequence>
<feature type="compositionally biased region" description="Basic residues" evidence="2">
    <location>
        <begin position="220"/>
        <end position="241"/>
    </location>
</feature>
<dbReference type="EMBL" id="CAMXCT010002164">
    <property type="protein sequence ID" value="CAI3996153.1"/>
    <property type="molecule type" value="Genomic_DNA"/>
</dbReference>
<keyword evidence="6" id="KW-1185">Reference proteome</keyword>
<feature type="coiled-coil region" evidence="1">
    <location>
        <begin position="151"/>
        <end position="209"/>
    </location>
</feature>
<dbReference type="AlphaFoldDB" id="A0A9P1G166"/>
<dbReference type="EMBL" id="CAMXCT030002164">
    <property type="protein sequence ID" value="CAL4783465.1"/>
    <property type="molecule type" value="Genomic_DNA"/>
</dbReference>
<evidence type="ECO:0000256" key="1">
    <source>
        <dbReference type="SAM" id="Coils"/>
    </source>
</evidence>